<dbReference type="InterPro" id="IPR027417">
    <property type="entry name" value="P-loop_NTPase"/>
</dbReference>
<reference evidence="1 2" key="1">
    <citation type="submission" date="2016-10" db="EMBL/GenBank/DDBJ databases">
        <authorList>
            <person name="de Groot N.N."/>
        </authorList>
    </citation>
    <scope>NUCLEOTIDE SEQUENCE [LARGE SCALE GENOMIC DNA]</scope>
    <source>
        <strain evidence="1 2">CPCC 201354</strain>
    </source>
</reference>
<protein>
    <submittedName>
        <fullName evidence="1">AAA domain-containing protein</fullName>
    </submittedName>
</protein>
<dbReference type="Proteomes" id="UP000198923">
    <property type="component" value="Unassembled WGS sequence"/>
</dbReference>
<accession>A0A1G8AA28</accession>
<dbReference type="AlphaFoldDB" id="A0A1G8AA28"/>
<name>A0A1G8AA28_9ACTN</name>
<proteinExistence type="predicted"/>
<keyword evidence="2" id="KW-1185">Reference proteome</keyword>
<dbReference type="STRING" id="504805.SAMN05421505_11273"/>
<evidence type="ECO:0000313" key="1">
    <source>
        <dbReference type="EMBL" id="SDH17737.1"/>
    </source>
</evidence>
<dbReference type="EMBL" id="FNCN01000012">
    <property type="protein sequence ID" value="SDH17737.1"/>
    <property type="molecule type" value="Genomic_DNA"/>
</dbReference>
<dbReference type="SUPFAM" id="SSF52540">
    <property type="entry name" value="P-loop containing nucleoside triphosphate hydrolases"/>
    <property type="match status" value="1"/>
</dbReference>
<evidence type="ECO:0000313" key="2">
    <source>
        <dbReference type="Proteomes" id="UP000198923"/>
    </source>
</evidence>
<organism evidence="1 2">
    <name type="scientific">Sinosporangium album</name>
    <dbReference type="NCBI Taxonomy" id="504805"/>
    <lineage>
        <taxon>Bacteria</taxon>
        <taxon>Bacillati</taxon>
        <taxon>Actinomycetota</taxon>
        <taxon>Actinomycetes</taxon>
        <taxon>Streptosporangiales</taxon>
        <taxon>Streptosporangiaceae</taxon>
        <taxon>Sinosporangium</taxon>
    </lineage>
</organism>
<gene>
    <name evidence="1" type="ORF">SAMN05421505_11273</name>
</gene>
<sequence length="225" mass="24268">MAAAPGVGKSVFALTLAIWAGVPTLYISADSDAATQYARAASMITGHPVAMVQAAIERNEVEHYDAAVDGARHIKFVFDSSPSIDDLNRQMLAYGWVYGQWPQLIIVDNASNIYSEQEGFAGLEEVMDWLHQLARKTSSCVVALHHVTGDYETGDIPVPLSGLRGKISKLPALVLTANRVFGEPRLNVAVVKNRSGLAAANGSFGTRLGMDLSRMWIESKLPAAR</sequence>
<dbReference type="Gene3D" id="3.40.50.300">
    <property type="entry name" value="P-loop containing nucleotide triphosphate hydrolases"/>
    <property type="match status" value="1"/>
</dbReference>